<dbReference type="InterPro" id="IPR050188">
    <property type="entry name" value="RluA_PseudoU_synthase"/>
</dbReference>
<sequence>MKNEQAAFLKGRVIYHTKDIAVVNKQIGEICETTVKDKSLSLISNLRGELEECFGCAAPDVQAVHRIDQPVSGCVLLARTPEVCAALSAEFSSGRTRKRYLAVTEKPASPLTADSGVMEHFIRFDSKHHKAYTFPFAEKPPADGVWKKAALEWKLAGEGDKYLFLIIHPLTGRTHQIRAQLSASGMPIKGDLKYGARRSDPRGGIRLHASRIQFYLPGTGDVCTVTAPIFDPDNLWNAFPLQDD</sequence>
<evidence type="ECO:0000256" key="1">
    <source>
        <dbReference type="ARBA" id="ARBA00010876"/>
    </source>
</evidence>
<dbReference type="InterPro" id="IPR020103">
    <property type="entry name" value="PsdUridine_synth_cat_dom_sf"/>
</dbReference>
<name>A0AAE3JHR3_9SPIR</name>
<dbReference type="GO" id="GO:0001522">
    <property type="term" value="P:pseudouridine synthesis"/>
    <property type="evidence" value="ECO:0007669"/>
    <property type="project" value="InterPro"/>
</dbReference>
<evidence type="ECO:0000259" key="3">
    <source>
        <dbReference type="Pfam" id="PF00849"/>
    </source>
</evidence>
<protein>
    <submittedName>
        <fullName evidence="4">RNA pseudouridine synthase</fullName>
    </submittedName>
</protein>
<comment type="similarity">
    <text evidence="1">Belongs to the pseudouridine synthase RluA family.</text>
</comment>
<dbReference type="GO" id="GO:0006396">
    <property type="term" value="P:RNA processing"/>
    <property type="evidence" value="ECO:0007669"/>
    <property type="project" value="UniProtKB-ARBA"/>
</dbReference>
<dbReference type="EMBL" id="JAINWA010000001">
    <property type="protein sequence ID" value="MCD1653276.1"/>
    <property type="molecule type" value="Genomic_DNA"/>
</dbReference>
<dbReference type="Pfam" id="PF00849">
    <property type="entry name" value="PseudoU_synth_2"/>
    <property type="match status" value="1"/>
</dbReference>
<dbReference type="InterPro" id="IPR006224">
    <property type="entry name" value="PsdUridine_synth_RluA-like_CS"/>
</dbReference>
<dbReference type="CDD" id="cd02869">
    <property type="entry name" value="PseudoU_synth_RluA_like"/>
    <property type="match status" value="1"/>
</dbReference>
<evidence type="ECO:0000313" key="4">
    <source>
        <dbReference type="EMBL" id="MCD1653276.1"/>
    </source>
</evidence>
<proteinExistence type="inferred from homology"/>
<dbReference type="AlphaFoldDB" id="A0AAE3JHR3"/>
<feature type="domain" description="Pseudouridine synthase RsuA/RluA-like" evidence="3">
    <location>
        <begin position="20"/>
        <end position="183"/>
    </location>
</feature>
<dbReference type="GO" id="GO:0009982">
    <property type="term" value="F:pseudouridine synthase activity"/>
    <property type="evidence" value="ECO:0007669"/>
    <property type="project" value="InterPro"/>
</dbReference>
<dbReference type="GO" id="GO:0140098">
    <property type="term" value="F:catalytic activity, acting on RNA"/>
    <property type="evidence" value="ECO:0007669"/>
    <property type="project" value="UniProtKB-ARBA"/>
</dbReference>
<reference evidence="4" key="1">
    <citation type="submission" date="2021-08" db="EMBL/GenBank/DDBJ databases">
        <title>Comparative analyses of Brucepasteria parasyntrophica and Teretinema zuelzerae.</title>
        <authorList>
            <person name="Song Y."/>
            <person name="Brune A."/>
        </authorList>
    </citation>
    <scope>NUCLEOTIDE SEQUENCE</scope>
    <source>
        <strain evidence="4">DSM 1903</strain>
    </source>
</reference>
<evidence type="ECO:0000313" key="5">
    <source>
        <dbReference type="Proteomes" id="UP001198163"/>
    </source>
</evidence>
<dbReference type="PANTHER" id="PTHR21600:SF83">
    <property type="entry name" value="PSEUDOURIDYLATE SYNTHASE RPUSD4, MITOCHONDRIAL"/>
    <property type="match status" value="1"/>
</dbReference>
<organism evidence="4 5">
    <name type="scientific">Teretinema zuelzerae</name>
    <dbReference type="NCBI Taxonomy" id="156"/>
    <lineage>
        <taxon>Bacteria</taxon>
        <taxon>Pseudomonadati</taxon>
        <taxon>Spirochaetota</taxon>
        <taxon>Spirochaetia</taxon>
        <taxon>Spirochaetales</taxon>
        <taxon>Treponemataceae</taxon>
        <taxon>Teretinema</taxon>
    </lineage>
</organism>
<dbReference type="PROSITE" id="PS01129">
    <property type="entry name" value="PSI_RLU"/>
    <property type="match status" value="1"/>
</dbReference>
<dbReference type="SUPFAM" id="SSF55120">
    <property type="entry name" value="Pseudouridine synthase"/>
    <property type="match status" value="1"/>
</dbReference>
<dbReference type="PANTHER" id="PTHR21600">
    <property type="entry name" value="MITOCHONDRIAL RNA PSEUDOURIDINE SYNTHASE"/>
    <property type="match status" value="1"/>
</dbReference>
<dbReference type="Gene3D" id="3.30.2350.10">
    <property type="entry name" value="Pseudouridine synthase"/>
    <property type="match status" value="1"/>
</dbReference>
<keyword evidence="5" id="KW-1185">Reference proteome</keyword>
<gene>
    <name evidence="4" type="ORF">K7J14_00955</name>
</gene>
<evidence type="ECO:0000256" key="2">
    <source>
        <dbReference type="ARBA" id="ARBA00023235"/>
    </source>
</evidence>
<accession>A0AAE3JHR3</accession>
<dbReference type="InterPro" id="IPR006145">
    <property type="entry name" value="PsdUridine_synth_RsuA/RluA"/>
</dbReference>
<dbReference type="Proteomes" id="UP001198163">
    <property type="component" value="Unassembled WGS sequence"/>
</dbReference>
<keyword evidence="2" id="KW-0413">Isomerase</keyword>
<comment type="caution">
    <text evidence="4">The sequence shown here is derived from an EMBL/GenBank/DDBJ whole genome shotgun (WGS) entry which is preliminary data.</text>
</comment>
<dbReference type="RefSeq" id="WP_230752192.1">
    <property type="nucleotide sequence ID" value="NZ_JAINWA010000001.1"/>
</dbReference>
<dbReference type="GO" id="GO:0003723">
    <property type="term" value="F:RNA binding"/>
    <property type="evidence" value="ECO:0007669"/>
    <property type="project" value="InterPro"/>
</dbReference>